<gene>
    <name evidence="1" type="ORF">NOCA2330050</name>
</gene>
<name>A0A2P2C2Y4_9ZZZZ</name>
<protein>
    <submittedName>
        <fullName evidence="1">Uncharacterized protein</fullName>
    </submittedName>
</protein>
<accession>A0A2P2C2Y4</accession>
<dbReference type="InterPro" id="IPR054206">
    <property type="entry name" value="DUF6912"/>
</dbReference>
<organism evidence="1">
    <name type="scientific">metagenome</name>
    <dbReference type="NCBI Taxonomy" id="256318"/>
    <lineage>
        <taxon>unclassified sequences</taxon>
        <taxon>metagenomes</taxon>
    </lineage>
</organism>
<dbReference type="AlphaFoldDB" id="A0A2P2C2Y4"/>
<sequence length="117" mass="11987">MSVRCYLPATLDDLASLVAGGALGLAEAFEAPDDTEEGEYAALTAAAEAAAPLVAGGVEGRRRRVVVVAEVEPATLAGSDATVSLGEVVAVHVDTHDDAPLEEDLAWFATQEIPSLL</sequence>
<evidence type="ECO:0000313" key="1">
    <source>
        <dbReference type="EMBL" id="CUR56341.1"/>
    </source>
</evidence>
<dbReference type="EMBL" id="CZKA01000027">
    <property type="protein sequence ID" value="CUR56341.1"/>
    <property type="molecule type" value="Genomic_DNA"/>
</dbReference>
<reference evidence="1" key="1">
    <citation type="submission" date="2015-08" db="EMBL/GenBank/DDBJ databases">
        <authorList>
            <person name="Babu N.S."/>
            <person name="Beckwith C.J."/>
            <person name="Beseler K.G."/>
            <person name="Brison A."/>
            <person name="Carone J.V."/>
            <person name="Caskin T.P."/>
            <person name="Diamond M."/>
            <person name="Durham M.E."/>
            <person name="Foxe J.M."/>
            <person name="Go M."/>
            <person name="Henderson B.A."/>
            <person name="Jones I.B."/>
            <person name="McGettigan J.A."/>
            <person name="Micheletti S.J."/>
            <person name="Nasrallah M.E."/>
            <person name="Ortiz D."/>
            <person name="Piller C.R."/>
            <person name="Privatt S.R."/>
            <person name="Schneider S.L."/>
            <person name="Sharp S."/>
            <person name="Smith T.C."/>
            <person name="Stanton J.D."/>
            <person name="Ullery H.E."/>
            <person name="Wilson R.J."/>
            <person name="Serrano M.G."/>
            <person name="Buck G."/>
            <person name="Lee V."/>
            <person name="Wang Y."/>
            <person name="Carvalho R."/>
            <person name="Voegtly L."/>
            <person name="Shi R."/>
            <person name="Duckworth R."/>
            <person name="Johnson A."/>
            <person name="Loviza R."/>
            <person name="Walstead R."/>
            <person name="Shah Z."/>
            <person name="Kiflezghi M."/>
            <person name="Wade K."/>
            <person name="Ball S.L."/>
            <person name="Bradley K.W."/>
            <person name="Asai D.J."/>
            <person name="Bowman C.A."/>
            <person name="Russell D.A."/>
            <person name="Pope W.H."/>
            <person name="Jacobs-Sera D."/>
            <person name="Hendrix R.W."/>
            <person name="Hatfull G.F."/>
        </authorList>
    </citation>
    <scope>NUCLEOTIDE SEQUENCE</scope>
</reference>
<proteinExistence type="predicted"/>
<dbReference type="Pfam" id="PF21853">
    <property type="entry name" value="DUF6912"/>
    <property type="match status" value="1"/>
</dbReference>